<keyword evidence="2" id="KW-1185">Reference proteome</keyword>
<name>A0A9P6MFI4_9FUNG</name>
<accession>A0A9P6MFI4</accession>
<dbReference type="PANTHER" id="PTHR33977:SF1">
    <property type="entry name" value="ZINC ION BINDING PROTEIN"/>
    <property type="match status" value="1"/>
</dbReference>
<dbReference type="Proteomes" id="UP000703661">
    <property type="component" value="Unassembled WGS sequence"/>
</dbReference>
<evidence type="ECO:0000313" key="2">
    <source>
        <dbReference type="Proteomes" id="UP000703661"/>
    </source>
</evidence>
<reference evidence="1" key="1">
    <citation type="journal article" date="2020" name="Fungal Divers.">
        <title>Resolving the Mortierellaceae phylogeny through synthesis of multi-gene phylogenetics and phylogenomics.</title>
        <authorList>
            <person name="Vandepol N."/>
            <person name="Liber J."/>
            <person name="Desiro A."/>
            <person name="Na H."/>
            <person name="Kennedy M."/>
            <person name="Barry K."/>
            <person name="Grigoriev I.V."/>
            <person name="Miller A.N."/>
            <person name="O'Donnell K."/>
            <person name="Stajich J.E."/>
            <person name="Bonito G."/>
        </authorList>
    </citation>
    <scope>NUCLEOTIDE SEQUENCE</scope>
    <source>
        <strain evidence="1">NRRL 2769</strain>
    </source>
</reference>
<sequence>MDEICEKEYQPTVVITDQGQTEINAIRDVFSYELRIFYCAWHVLQAWERNLTIKNLGMADLSKEEKERRKNMIREELRNILYSKTEKQANLQVEAFKAKWEEHTPKLMEYLNENYLNSEADRRRWMFCYREGVSYGWINTNNYIESWHNTLKKHFFKDRQQRRIDTVIYILVNKAIPHYQQMSIRHTVQVGRMTPARRNALVARQTAMEYIDQQRIQDPDATLLFQTLDDTVLQVRSFTNADIVYDIKVDWTRGLAELPYTKFYYKGHWDTRDEGPLTKPLFSEDDSLPPISYPSAALTPSDLAIHYIQKLSGLMNILDSESPLPNHQEILDSLKKSYELCERHFPVLPEHNLSRKRARQRE</sequence>
<proteinExistence type="predicted"/>
<organism evidence="1 2">
    <name type="scientific">Entomortierella chlamydospora</name>
    <dbReference type="NCBI Taxonomy" id="101097"/>
    <lineage>
        <taxon>Eukaryota</taxon>
        <taxon>Fungi</taxon>
        <taxon>Fungi incertae sedis</taxon>
        <taxon>Mucoromycota</taxon>
        <taxon>Mortierellomycotina</taxon>
        <taxon>Mortierellomycetes</taxon>
        <taxon>Mortierellales</taxon>
        <taxon>Mortierellaceae</taxon>
        <taxon>Entomortierella</taxon>
    </lineage>
</organism>
<evidence type="ECO:0000313" key="1">
    <source>
        <dbReference type="EMBL" id="KAF9996861.1"/>
    </source>
</evidence>
<comment type="caution">
    <text evidence="1">The sequence shown here is derived from an EMBL/GenBank/DDBJ whole genome shotgun (WGS) entry which is preliminary data.</text>
</comment>
<protein>
    <recommendedName>
        <fullName evidence="3">MULE transposase domain-containing protein</fullName>
    </recommendedName>
</protein>
<evidence type="ECO:0008006" key="3">
    <source>
        <dbReference type="Google" id="ProtNLM"/>
    </source>
</evidence>
<gene>
    <name evidence="1" type="ORF">BGZ80_007152</name>
</gene>
<dbReference type="EMBL" id="JAAAID010003608">
    <property type="protein sequence ID" value="KAF9996861.1"/>
    <property type="molecule type" value="Genomic_DNA"/>
</dbReference>
<dbReference type="AlphaFoldDB" id="A0A9P6MFI4"/>
<dbReference type="PANTHER" id="PTHR33977">
    <property type="entry name" value="ZINC ION BINDING PROTEIN"/>
    <property type="match status" value="1"/>
</dbReference>